<dbReference type="EMBL" id="APRP01000017">
    <property type="protein sequence ID" value="ENX01451.1"/>
    <property type="molecule type" value="Genomic_DNA"/>
</dbReference>
<name>N9N6Y7_9GAMM</name>
<proteinExistence type="predicted"/>
<sequence length="162" mass="18852">MNRLFDYSLYTLILTVLLGVAFYCLNYLGYIPKIYTPLPLVILYFFYVLSAWNVAISFGETVKDPVWVSEFERKMWLGNSLFSFYSLIINKILIYLHILFIMFFAYKFNIVSSIVFFILPILPSAFLSRFLKAKIPLGILAFIGVLTSPILLMVLAYTTNRY</sequence>
<feature type="transmembrane region" description="Helical" evidence="1">
    <location>
        <begin position="76"/>
        <end position="104"/>
    </location>
</feature>
<keyword evidence="1" id="KW-1133">Transmembrane helix</keyword>
<feature type="transmembrane region" description="Helical" evidence="1">
    <location>
        <begin position="34"/>
        <end position="55"/>
    </location>
</feature>
<comment type="caution">
    <text evidence="2">The sequence shown here is derived from an EMBL/GenBank/DDBJ whole genome shotgun (WGS) entry which is preliminary data.</text>
</comment>
<dbReference type="RefSeq" id="WP_005216848.1">
    <property type="nucleotide sequence ID" value="NZ_KB850089.1"/>
</dbReference>
<organism evidence="2 3">
    <name type="scientific">Acinetobacter modestus</name>
    <dbReference type="NCBI Taxonomy" id="1776740"/>
    <lineage>
        <taxon>Bacteria</taxon>
        <taxon>Pseudomonadati</taxon>
        <taxon>Pseudomonadota</taxon>
        <taxon>Gammaproteobacteria</taxon>
        <taxon>Moraxellales</taxon>
        <taxon>Moraxellaceae</taxon>
        <taxon>Acinetobacter</taxon>
    </lineage>
</organism>
<dbReference type="Proteomes" id="UP000013248">
    <property type="component" value="Unassembled WGS sequence"/>
</dbReference>
<reference evidence="2 3" key="1">
    <citation type="submission" date="2013-02" db="EMBL/GenBank/DDBJ databases">
        <title>The Genome Sequence of Acinetobacter sp. ANC 3862.</title>
        <authorList>
            <consortium name="The Broad Institute Genome Sequencing Platform"/>
            <consortium name="The Broad Institute Genome Sequencing Center for Infectious Disease"/>
            <person name="Cerqueira G."/>
            <person name="Feldgarden M."/>
            <person name="Courvalin P."/>
            <person name="Perichon B."/>
            <person name="Grillot-Courvalin C."/>
            <person name="Clermont D."/>
            <person name="Rocha E."/>
            <person name="Yoon E.-J."/>
            <person name="Nemec A."/>
            <person name="Walker B."/>
            <person name="Young S.K."/>
            <person name="Zeng Q."/>
            <person name="Gargeya S."/>
            <person name="Fitzgerald M."/>
            <person name="Haas B."/>
            <person name="Abouelleil A."/>
            <person name="Alvarado L."/>
            <person name="Arachchi H.M."/>
            <person name="Berlin A.M."/>
            <person name="Chapman S.B."/>
            <person name="Dewar J."/>
            <person name="Goldberg J."/>
            <person name="Griggs A."/>
            <person name="Gujja S."/>
            <person name="Hansen M."/>
            <person name="Howarth C."/>
            <person name="Imamovic A."/>
            <person name="Larimer J."/>
            <person name="McCowan C."/>
            <person name="Murphy C."/>
            <person name="Neiman D."/>
            <person name="Pearson M."/>
            <person name="Priest M."/>
            <person name="Roberts A."/>
            <person name="Saif S."/>
            <person name="Shea T."/>
            <person name="Sisk P."/>
            <person name="Sykes S."/>
            <person name="Wortman J."/>
            <person name="Nusbaum C."/>
            <person name="Birren B."/>
        </authorList>
    </citation>
    <scope>NUCLEOTIDE SEQUENCE [LARGE SCALE GENOMIC DNA]</scope>
    <source>
        <strain evidence="2 3">ANC 3862</strain>
    </source>
</reference>
<accession>N9N6Y7</accession>
<keyword evidence="1" id="KW-0472">Membrane</keyword>
<dbReference type="HOGENOM" id="CLU_1631810_0_0_6"/>
<feature type="transmembrane region" description="Helical" evidence="1">
    <location>
        <begin position="7"/>
        <end position="28"/>
    </location>
</feature>
<evidence type="ECO:0000256" key="1">
    <source>
        <dbReference type="SAM" id="Phobius"/>
    </source>
</evidence>
<feature type="transmembrane region" description="Helical" evidence="1">
    <location>
        <begin position="110"/>
        <end position="128"/>
    </location>
</feature>
<gene>
    <name evidence="2" type="ORF">F900_01818</name>
</gene>
<protein>
    <submittedName>
        <fullName evidence="2">Uncharacterized protein</fullName>
    </submittedName>
</protein>
<feature type="transmembrane region" description="Helical" evidence="1">
    <location>
        <begin position="135"/>
        <end position="157"/>
    </location>
</feature>
<evidence type="ECO:0000313" key="2">
    <source>
        <dbReference type="EMBL" id="ENX01451.1"/>
    </source>
</evidence>
<keyword evidence="1" id="KW-0812">Transmembrane</keyword>
<dbReference type="AlphaFoldDB" id="N9N6Y7"/>
<evidence type="ECO:0000313" key="3">
    <source>
        <dbReference type="Proteomes" id="UP000013248"/>
    </source>
</evidence>